<dbReference type="AlphaFoldDB" id="A0A090N5W0"/>
<protein>
    <submittedName>
        <fullName evidence="1">WGS project CBMI000000000 data, contig CS3069_c003267</fullName>
    </submittedName>
</protein>
<gene>
    <name evidence="1" type="ORF">BN850_0101010</name>
</gene>
<sequence>MVDLKEAIRMTREAVKATPEVHLDQAKWLSNLGIPLVHRHSLNGSTSDLEEARQCFNVALNRQESPSSYRIAAGRRLLSSLDILQEGPRGYLNAKTTIQLMPLLAPSYLQNTDKQHLLSQGVGLASDAAAIALLVNKGPVLAIELLETGRGVLASSLQDMRTDLSSLQKRYPELARSFVKLRDQLDPPPSPTVPNQLWQS</sequence>
<name>A0A090N5W0_9HYPO</name>
<accession>A0A090N5W0</accession>
<comment type="caution">
    <text evidence="1">The sequence shown here is derived from an EMBL/GenBank/DDBJ whole genome shotgun (WGS) entry which is preliminary data.</text>
</comment>
<organism evidence="1">
    <name type="scientific">Fusarium clavum</name>
    <dbReference type="NCBI Taxonomy" id="2594811"/>
    <lineage>
        <taxon>Eukaryota</taxon>
        <taxon>Fungi</taxon>
        <taxon>Dikarya</taxon>
        <taxon>Ascomycota</taxon>
        <taxon>Pezizomycotina</taxon>
        <taxon>Sordariomycetes</taxon>
        <taxon>Hypocreomycetidae</taxon>
        <taxon>Hypocreales</taxon>
        <taxon>Nectriaceae</taxon>
        <taxon>Fusarium</taxon>
        <taxon>Fusarium incarnatum-equiseti species complex</taxon>
    </lineage>
</organism>
<proteinExistence type="predicted"/>
<dbReference type="EMBL" id="CBMI010003265">
    <property type="protein sequence ID" value="CEG05216.1"/>
    <property type="molecule type" value="Genomic_DNA"/>
</dbReference>
<reference evidence="1" key="1">
    <citation type="submission" date="2013-05" db="EMBL/GenBank/DDBJ databases">
        <title>Draft genome sequences of six wheat associated Fusarium spp. isolates.</title>
        <authorList>
            <person name="Moolhuijzen P.M."/>
            <person name="Manners J.M."/>
            <person name="Wilcox S."/>
            <person name="Bellgard M.I."/>
            <person name="Gardiner D.M."/>
        </authorList>
    </citation>
    <scope>NUCLEOTIDE SEQUENCE</scope>
    <source>
        <strain evidence="1">CS3069</strain>
    </source>
</reference>
<evidence type="ECO:0000313" key="1">
    <source>
        <dbReference type="EMBL" id="CEG05216.1"/>
    </source>
</evidence>